<sequence length="335" mass="37732">MVHASDSKSEGDLTLVVGSGEQKTKIRASSQVLSLASPVFAAMLSPNFAEGQSGSKVICLPDDDVEALTWYCNALHFRKRHSDKISFALFEKLAILCDKYDSSQALDVWSHQWLQTWTGSFDREDTHPKILWISYAFNNHSSFWNISRDLVWSYSAQKLEMVCNQPMNGILPEGVLDSVDTALRKVLRKLQTSIENIIVPQLQTDCPSKKHHRISHQPCHHLNKIGHYFHELSRLGLWPLSQVLYRNNVQTILGKLLEFENGDPNADWQYNNFCLAANSSQIDQRQSLIQAFEDATAAQKGLCLQCVKNGKVSAHEGNCQAQDEGQHKHTLEGTA</sequence>
<proteinExistence type="predicted"/>
<protein>
    <recommendedName>
        <fullName evidence="1">BTB domain-containing protein</fullName>
    </recommendedName>
</protein>
<dbReference type="Proteomes" id="UP001590950">
    <property type="component" value="Unassembled WGS sequence"/>
</dbReference>
<dbReference type="SUPFAM" id="SSF54695">
    <property type="entry name" value="POZ domain"/>
    <property type="match status" value="1"/>
</dbReference>
<dbReference type="PROSITE" id="PS50097">
    <property type="entry name" value="BTB"/>
    <property type="match status" value="1"/>
</dbReference>
<dbReference type="CDD" id="cd18186">
    <property type="entry name" value="BTB_POZ_ZBTB_KLHL-like"/>
    <property type="match status" value="1"/>
</dbReference>
<keyword evidence="3" id="KW-1185">Reference proteome</keyword>
<dbReference type="Pfam" id="PF00651">
    <property type="entry name" value="BTB"/>
    <property type="match status" value="1"/>
</dbReference>
<name>A0ABR3ZZ72_9LECA</name>
<reference evidence="2 3" key="1">
    <citation type="submission" date="2024-09" db="EMBL/GenBank/DDBJ databases">
        <title>Rethinking Asexuality: The Enigmatic Case of Functional Sexual Genes in Lepraria (Stereocaulaceae).</title>
        <authorList>
            <person name="Doellman M."/>
            <person name="Sun Y."/>
            <person name="Barcenas-Pena A."/>
            <person name="Lumbsch H.T."/>
            <person name="Grewe F."/>
        </authorList>
    </citation>
    <scope>NUCLEOTIDE SEQUENCE [LARGE SCALE GENOMIC DNA]</scope>
    <source>
        <strain evidence="2 3">Mercado 3170</strain>
    </source>
</reference>
<dbReference type="InterPro" id="IPR000210">
    <property type="entry name" value="BTB/POZ_dom"/>
</dbReference>
<feature type="domain" description="BTB" evidence="1">
    <location>
        <begin position="11"/>
        <end position="68"/>
    </location>
</feature>
<dbReference type="InterPro" id="IPR011333">
    <property type="entry name" value="SKP1/BTB/POZ_sf"/>
</dbReference>
<accession>A0ABR3ZZ72</accession>
<dbReference type="Gene3D" id="3.30.710.10">
    <property type="entry name" value="Potassium Channel Kv1.1, Chain A"/>
    <property type="match status" value="1"/>
</dbReference>
<evidence type="ECO:0000259" key="1">
    <source>
        <dbReference type="PROSITE" id="PS50097"/>
    </source>
</evidence>
<gene>
    <name evidence="2" type="ORF">N7G274_009867</name>
</gene>
<organism evidence="2 3">
    <name type="scientific">Stereocaulon virgatum</name>
    <dbReference type="NCBI Taxonomy" id="373712"/>
    <lineage>
        <taxon>Eukaryota</taxon>
        <taxon>Fungi</taxon>
        <taxon>Dikarya</taxon>
        <taxon>Ascomycota</taxon>
        <taxon>Pezizomycotina</taxon>
        <taxon>Lecanoromycetes</taxon>
        <taxon>OSLEUM clade</taxon>
        <taxon>Lecanoromycetidae</taxon>
        <taxon>Lecanorales</taxon>
        <taxon>Lecanorineae</taxon>
        <taxon>Stereocaulaceae</taxon>
        <taxon>Stereocaulon</taxon>
    </lineage>
</organism>
<dbReference type="EMBL" id="JBEFKJ010000041">
    <property type="protein sequence ID" value="KAL2037382.1"/>
    <property type="molecule type" value="Genomic_DNA"/>
</dbReference>
<evidence type="ECO:0000313" key="3">
    <source>
        <dbReference type="Proteomes" id="UP001590950"/>
    </source>
</evidence>
<comment type="caution">
    <text evidence="2">The sequence shown here is derived from an EMBL/GenBank/DDBJ whole genome shotgun (WGS) entry which is preliminary data.</text>
</comment>
<evidence type="ECO:0000313" key="2">
    <source>
        <dbReference type="EMBL" id="KAL2037382.1"/>
    </source>
</evidence>